<proteinExistence type="predicted"/>
<evidence type="ECO:0000259" key="1">
    <source>
        <dbReference type="Pfam" id="PF13480"/>
    </source>
</evidence>
<name>A0A4Y9L2X5_9BRAD</name>
<comment type="caution">
    <text evidence="2">The sequence shown here is derived from an EMBL/GenBank/DDBJ whole genome shotgun (WGS) entry which is preliminary data.</text>
</comment>
<dbReference type="EMBL" id="SPQT01000045">
    <property type="protein sequence ID" value="TFV37930.1"/>
    <property type="molecule type" value="Genomic_DNA"/>
</dbReference>
<dbReference type="SUPFAM" id="SSF55729">
    <property type="entry name" value="Acyl-CoA N-acyltransferases (Nat)"/>
    <property type="match status" value="1"/>
</dbReference>
<protein>
    <submittedName>
        <fullName evidence="2">GNAT family N-acetyltransferase</fullName>
    </submittedName>
</protein>
<feature type="domain" description="BioF2-like acetyltransferase" evidence="1">
    <location>
        <begin position="186"/>
        <end position="332"/>
    </location>
</feature>
<keyword evidence="2" id="KW-0808">Transferase</keyword>
<dbReference type="AlphaFoldDB" id="A0A4Y9L2X5"/>
<sequence>MSDPQGNVSAVEVDIYTELRTAERWWTEFERHAECTVFQRFAWLAAWHNHIGRHQGTTPVIVRGRDPNGEVQFIVPLAIERRGATGWLTWLGAELCDYNAPLLGRNFANGLRTQDFRWLWRAMIGLIRANPDLRFDMIDLDRMPERIGSQRNPFLDLAVLPRTYGAHSATLGLDWNEFFLSKRSSATRKRERRQFKHLAEHGEIRFVQVTRSDEIERSINLLIEQKRRFFARMQVEDIFDRPGYLAFFHDVTTDPRLRDVVHVSRLDVGDSKIATGLGLRHKNCYSLILSSYEDSELARYGPGRAHLQHLLRYAIEHGFEFFDLSIGDAPYKLDWCDIEMKLFGYYEATTLNGRTIVAVKMAIDHAKLLITRMPPPVRRLAKRVLVKILTGCRRAPRAACRNVCLNLARRRRWRRRSARP</sequence>
<keyword evidence="3" id="KW-1185">Reference proteome</keyword>
<dbReference type="InterPro" id="IPR016181">
    <property type="entry name" value="Acyl_CoA_acyltransferase"/>
</dbReference>
<evidence type="ECO:0000313" key="2">
    <source>
        <dbReference type="EMBL" id="TFV37930.1"/>
    </source>
</evidence>
<dbReference type="GO" id="GO:0016740">
    <property type="term" value="F:transferase activity"/>
    <property type="evidence" value="ECO:0007669"/>
    <property type="project" value="UniProtKB-KW"/>
</dbReference>
<dbReference type="Proteomes" id="UP000297966">
    <property type="component" value="Unassembled WGS sequence"/>
</dbReference>
<organism evidence="2 3">
    <name type="scientific">Bradyrhizobium niftali</name>
    <dbReference type="NCBI Taxonomy" id="2560055"/>
    <lineage>
        <taxon>Bacteria</taxon>
        <taxon>Pseudomonadati</taxon>
        <taxon>Pseudomonadota</taxon>
        <taxon>Alphaproteobacteria</taxon>
        <taxon>Hyphomicrobiales</taxon>
        <taxon>Nitrobacteraceae</taxon>
        <taxon>Bradyrhizobium</taxon>
    </lineage>
</organism>
<dbReference type="Pfam" id="PF13480">
    <property type="entry name" value="Acetyltransf_6"/>
    <property type="match status" value="1"/>
</dbReference>
<gene>
    <name evidence="2" type="ORF">E4K65_42725</name>
</gene>
<evidence type="ECO:0000313" key="3">
    <source>
        <dbReference type="Proteomes" id="UP000297966"/>
    </source>
</evidence>
<dbReference type="InterPro" id="IPR038740">
    <property type="entry name" value="BioF2-like_GNAT_dom"/>
</dbReference>
<reference evidence="2 3" key="1">
    <citation type="submission" date="2019-03" db="EMBL/GenBank/DDBJ databases">
        <title>Bradyrhizobium diversity isolated from nodules of Chamaecrista fasciculata.</title>
        <authorList>
            <person name="Klepa M.S."/>
            <person name="Urquiaga M.O."/>
            <person name="Hungria M."/>
            <person name="Delamuta J.R."/>
        </authorList>
    </citation>
    <scope>NUCLEOTIDE SEQUENCE [LARGE SCALE GENOMIC DNA]</scope>
    <source>
        <strain evidence="2 3">CNPSo 3448</strain>
    </source>
</reference>
<dbReference type="OrthoDB" id="8193702at2"/>
<accession>A0A4Y9L2X5</accession>
<dbReference type="RefSeq" id="WP_135179212.1">
    <property type="nucleotide sequence ID" value="NZ_SPQT01000045.1"/>
</dbReference>